<dbReference type="GeneID" id="18823408"/>
<dbReference type="Proteomes" id="UP000008493">
    <property type="component" value="Unassembled WGS sequence"/>
</dbReference>
<evidence type="ECO:0000313" key="2">
    <source>
        <dbReference type="Proteomes" id="UP000008493"/>
    </source>
</evidence>
<proteinExistence type="predicted"/>
<reference evidence="2" key="1">
    <citation type="journal article" date="2012" name="Proc. Natl. Acad. Sci. U.S.A.">
        <title>Genome sequence of the button mushroom Agaricus bisporus reveals mechanisms governing adaptation to a humic-rich ecological niche.</title>
        <authorList>
            <person name="Morin E."/>
            <person name="Kohler A."/>
            <person name="Baker A.R."/>
            <person name="Foulongne-Oriol M."/>
            <person name="Lombard V."/>
            <person name="Nagy L.G."/>
            <person name="Ohm R.A."/>
            <person name="Patyshakuliyeva A."/>
            <person name="Brun A."/>
            <person name="Aerts A.L."/>
            <person name="Bailey A.M."/>
            <person name="Billette C."/>
            <person name="Coutinho P.M."/>
            <person name="Deakin G."/>
            <person name="Doddapaneni H."/>
            <person name="Floudas D."/>
            <person name="Grimwood J."/>
            <person name="Hilden K."/>
            <person name="Kuees U."/>
            <person name="LaButti K.M."/>
            <person name="Lapidus A."/>
            <person name="Lindquist E.A."/>
            <person name="Lucas S.M."/>
            <person name="Murat C."/>
            <person name="Riley R.W."/>
            <person name="Salamov A.A."/>
            <person name="Schmutz J."/>
            <person name="Subramanian V."/>
            <person name="Woesten H.A.B."/>
            <person name="Xu J."/>
            <person name="Eastwood D.C."/>
            <person name="Foster G.D."/>
            <person name="Sonnenberg A.S."/>
            <person name="Cullen D."/>
            <person name="de Vries R.P."/>
            <person name="Lundell T."/>
            <person name="Hibbett D.S."/>
            <person name="Henrissat B."/>
            <person name="Burton K.S."/>
            <person name="Kerrigan R.W."/>
            <person name="Challen M.P."/>
            <person name="Grigoriev I.V."/>
            <person name="Martin F."/>
        </authorList>
    </citation>
    <scope>NUCLEOTIDE SEQUENCE [LARGE SCALE GENOMIC DNA]</scope>
    <source>
        <strain evidence="2">JB137-S8 / ATCC MYA-4627 / FGSC 10392</strain>
    </source>
</reference>
<organism evidence="1 2">
    <name type="scientific">Agaricus bisporus var. burnettii (strain JB137-S8 / ATCC MYA-4627 / FGSC 10392)</name>
    <name type="common">White button mushroom</name>
    <dbReference type="NCBI Taxonomy" id="597362"/>
    <lineage>
        <taxon>Eukaryota</taxon>
        <taxon>Fungi</taxon>
        <taxon>Dikarya</taxon>
        <taxon>Basidiomycota</taxon>
        <taxon>Agaricomycotina</taxon>
        <taxon>Agaricomycetes</taxon>
        <taxon>Agaricomycetidae</taxon>
        <taxon>Agaricales</taxon>
        <taxon>Agaricineae</taxon>
        <taxon>Agaricaceae</taxon>
        <taxon>Agaricus</taxon>
    </lineage>
</organism>
<dbReference type="AlphaFoldDB" id="K5Y0Y7"/>
<dbReference type="InParanoid" id="K5Y0Y7"/>
<keyword evidence="2" id="KW-1185">Reference proteome</keyword>
<evidence type="ECO:0000313" key="1">
    <source>
        <dbReference type="EMBL" id="EKM81455.1"/>
    </source>
</evidence>
<name>K5Y0Y7_AGABU</name>
<gene>
    <name evidence="1" type="ORF">AGABI1DRAFT_111775</name>
</gene>
<protein>
    <submittedName>
        <fullName evidence="1">Uncharacterized protein</fullName>
    </submittedName>
</protein>
<dbReference type="OMA" id="WITTEIA"/>
<dbReference type="RefSeq" id="XP_007327376.1">
    <property type="nucleotide sequence ID" value="XM_007327314.1"/>
</dbReference>
<dbReference type="EMBL" id="JH971387">
    <property type="protein sequence ID" value="EKM81455.1"/>
    <property type="molecule type" value="Genomic_DNA"/>
</dbReference>
<accession>K5Y0Y7</accession>
<dbReference type="KEGG" id="abp:AGABI1DRAFT111775"/>
<sequence length="69" mass="7499">MFINMTQNQACCTGCHWITTEIAGFPSNDDNFIPIRIHTPGCKCGLMAHTLIGGGTSYKDVQSIILIPT</sequence>
<dbReference type="HOGENOM" id="CLU_2775372_0_0_1"/>